<dbReference type="AlphaFoldDB" id="A0A0E2H441"/>
<sequence>MVTERSISLDGKTCTAVISDEPEALLAAKAAGRAVVGVEREGEDIWDIKGIPYVIPDIEDATDELLELVIRRHLGLPWNICRTSRLLIRELTADDAGYIPEEEYGPQEAIFRSGETLELYRRNQYGFYEYGTWALVRREDQVLVGLAGVSNPRLAGEMEDCLDSLGQSVPWLELGYHIFLPYRQLGYCAEAVSAIAGYSHEVLQVRLCALIRRENQASRRVAEGLGMTCLMETDIQSFEGQLLYGESPV</sequence>
<dbReference type="InterPro" id="IPR051531">
    <property type="entry name" value="N-acetyltransferase"/>
</dbReference>
<organism evidence="2 3">
    <name type="scientific">[Clostridium] clostridioforme 90A8</name>
    <dbReference type="NCBI Taxonomy" id="999408"/>
    <lineage>
        <taxon>Bacteria</taxon>
        <taxon>Bacillati</taxon>
        <taxon>Bacillota</taxon>
        <taxon>Clostridia</taxon>
        <taxon>Lachnospirales</taxon>
        <taxon>Lachnospiraceae</taxon>
        <taxon>Enterocloster</taxon>
    </lineage>
</organism>
<dbReference type="PATRIC" id="fig|999408.3.peg.5432"/>
<feature type="domain" description="N-acetyltransferase" evidence="1">
    <location>
        <begin position="85"/>
        <end position="228"/>
    </location>
</feature>
<dbReference type="Proteomes" id="UP000013085">
    <property type="component" value="Unassembled WGS sequence"/>
</dbReference>
<evidence type="ECO:0000313" key="3">
    <source>
        <dbReference type="Proteomes" id="UP000013085"/>
    </source>
</evidence>
<dbReference type="PANTHER" id="PTHR43792:SF1">
    <property type="entry name" value="N-ACETYLTRANSFERASE DOMAIN-CONTAINING PROTEIN"/>
    <property type="match status" value="1"/>
</dbReference>
<evidence type="ECO:0000313" key="2">
    <source>
        <dbReference type="EMBL" id="ENZ08054.1"/>
    </source>
</evidence>
<dbReference type="Pfam" id="PF13302">
    <property type="entry name" value="Acetyltransf_3"/>
    <property type="match status" value="1"/>
</dbReference>
<comment type="caution">
    <text evidence="2">The sequence shown here is derived from an EMBL/GenBank/DDBJ whole genome shotgun (WGS) entry which is preliminary data.</text>
</comment>
<protein>
    <recommendedName>
        <fullName evidence="1">N-acetyltransferase domain-containing protein</fullName>
    </recommendedName>
</protein>
<dbReference type="GO" id="GO:0016747">
    <property type="term" value="F:acyltransferase activity, transferring groups other than amino-acyl groups"/>
    <property type="evidence" value="ECO:0007669"/>
    <property type="project" value="InterPro"/>
</dbReference>
<accession>A0A0E2H441</accession>
<gene>
    <name evidence="2" type="ORF">HMPREF1090_05047</name>
</gene>
<reference evidence="2 3" key="1">
    <citation type="submission" date="2013-01" db="EMBL/GenBank/DDBJ databases">
        <title>The Genome Sequence of Clostridium clostridioforme 90A8.</title>
        <authorList>
            <consortium name="The Broad Institute Genome Sequencing Platform"/>
            <person name="Earl A."/>
            <person name="Ward D."/>
            <person name="Feldgarden M."/>
            <person name="Gevers D."/>
            <person name="Courvalin P."/>
            <person name="Lambert T."/>
            <person name="Walker B."/>
            <person name="Young S.K."/>
            <person name="Zeng Q."/>
            <person name="Gargeya S."/>
            <person name="Fitzgerald M."/>
            <person name="Haas B."/>
            <person name="Abouelleil A."/>
            <person name="Alvarado L."/>
            <person name="Arachchi H.M."/>
            <person name="Berlin A.M."/>
            <person name="Chapman S.B."/>
            <person name="Dewar J."/>
            <person name="Goldberg J."/>
            <person name="Griggs A."/>
            <person name="Gujja S."/>
            <person name="Hansen M."/>
            <person name="Howarth C."/>
            <person name="Imamovic A."/>
            <person name="Larimer J."/>
            <person name="McCowan C."/>
            <person name="Murphy C."/>
            <person name="Neiman D."/>
            <person name="Pearson M."/>
            <person name="Priest M."/>
            <person name="Roberts A."/>
            <person name="Saif S."/>
            <person name="Shea T."/>
            <person name="Sisk P."/>
            <person name="Sykes S."/>
            <person name="Wortman J."/>
            <person name="Nusbaum C."/>
            <person name="Birren B."/>
        </authorList>
    </citation>
    <scope>NUCLEOTIDE SEQUENCE [LARGE SCALE GENOMIC DNA]</scope>
    <source>
        <strain evidence="2 3">90A8</strain>
    </source>
</reference>
<dbReference type="SUPFAM" id="SSF55729">
    <property type="entry name" value="Acyl-CoA N-acyltransferases (Nat)"/>
    <property type="match status" value="1"/>
</dbReference>
<evidence type="ECO:0000259" key="1">
    <source>
        <dbReference type="Pfam" id="PF13302"/>
    </source>
</evidence>
<dbReference type="PANTHER" id="PTHR43792">
    <property type="entry name" value="GNAT FAMILY, PUTATIVE (AFU_ORTHOLOGUE AFUA_3G00765)-RELATED-RELATED"/>
    <property type="match status" value="1"/>
</dbReference>
<name>A0A0E2H441_9FIRM</name>
<proteinExistence type="predicted"/>
<dbReference type="GeneID" id="57963404"/>
<dbReference type="Gene3D" id="3.40.630.30">
    <property type="match status" value="1"/>
</dbReference>
<dbReference type="HOGENOM" id="CLU_076559_1_0_9"/>
<dbReference type="InterPro" id="IPR000182">
    <property type="entry name" value="GNAT_dom"/>
</dbReference>
<dbReference type="InterPro" id="IPR016181">
    <property type="entry name" value="Acyl_CoA_acyltransferase"/>
</dbReference>
<dbReference type="EMBL" id="AGYR01000064">
    <property type="protein sequence ID" value="ENZ08054.1"/>
    <property type="molecule type" value="Genomic_DNA"/>
</dbReference>
<dbReference type="RefSeq" id="WP_002585834.1">
    <property type="nucleotide sequence ID" value="NZ_KB850991.1"/>
</dbReference>